<dbReference type="GO" id="GO:0008270">
    <property type="term" value="F:zinc ion binding"/>
    <property type="evidence" value="ECO:0007669"/>
    <property type="project" value="UniProtKB-KW"/>
</dbReference>
<dbReference type="AlphaFoldDB" id="A0A7S1X741"/>
<keyword evidence="9" id="KW-0862">Zinc</keyword>
<feature type="signal peptide" evidence="17">
    <location>
        <begin position="1"/>
        <end position="18"/>
    </location>
</feature>
<keyword evidence="6" id="KW-0479">Metal-binding</keyword>
<evidence type="ECO:0000256" key="11">
    <source>
        <dbReference type="ARBA" id="ARBA00023136"/>
    </source>
</evidence>
<dbReference type="SMART" id="SM00744">
    <property type="entry name" value="RINGv"/>
    <property type="match status" value="1"/>
</dbReference>
<feature type="region of interest" description="Disordered" evidence="15">
    <location>
        <begin position="75"/>
        <end position="94"/>
    </location>
</feature>
<dbReference type="SMART" id="SM00184">
    <property type="entry name" value="RING"/>
    <property type="match status" value="1"/>
</dbReference>
<feature type="transmembrane region" description="Helical" evidence="16">
    <location>
        <begin position="211"/>
        <end position="236"/>
    </location>
</feature>
<evidence type="ECO:0000256" key="5">
    <source>
        <dbReference type="ARBA" id="ARBA00022692"/>
    </source>
</evidence>
<evidence type="ECO:0000313" key="19">
    <source>
        <dbReference type="EMBL" id="CAD9213963.1"/>
    </source>
</evidence>
<dbReference type="GO" id="GO:0005737">
    <property type="term" value="C:cytoplasm"/>
    <property type="evidence" value="ECO:0007669"/>
    <property type="project" value="UniProtKB-ARBA"/>
</dbReference>
<evidence type="ECO:0000256" key="10">
    <source>
        <dbReference type="ARBA" id="ARBA00022989"/>
    </source>
</evidence>
<dbReference type="SUPFAM" id="SSF52025">
    <property type="entry name" value="PA domain"/>
    <property type="match status" value="1"/>
</dbReference>
<evidence type="ECO:0000256" key="1">
    <source>
        <dbReference type="ARBA" id="ARBA00000900"/>
    </source>
</evidence>
<evidence type="ECO:0000259" key="18">
    <source>
        <dbReference type="PROSITE" id="PS50089"/>
    </source>
</evidence>
<organism evidence="19">
    <name type="scientific">Tetraselmis chuii</name>
    <dbReference type="NCBI Taxonomy" id="63592"/>
    <lineage>
        <taxon>Eukaryota</taxon>
        <taxon>Viridiplantae</taxon>
        <taxon>Chlorophyta</taxon>
        <taxon>core chlorophytes</taxon>
        <taxon>Chlorodendrophyceae</taxon>
        <taxon>Chlorodendrales</taxon>
        <taxon>Chlorodendraceae</taxon>
        <taxon>Tetraselmis</taxon>
    </lineage>
</organism>
<dbReference type="InterPro" id="IPR044744">
    <property type="entry name" value="ZNRF4/RNF13/RNF167_PA"/>
</dbReference>
<evidence type="ECO:0000256" key="7">
    <source>
        <dbReference type="ARBA" id="ARBA00022729"/>
    </source>
</evidence>
<reference evidence="19" key="1">
    <citation type="submission" date="2021-01" db="EMBL/GenBank/DDBJ databases">
        <authorList>
            <person name="Corre E."/>
            <person name="Pelletier E."/>
            <person name="Niang G."/>
            <person name="Scheremetjew M."/>
            <person name="Finn R."/>
            <person name="Kale V."/>
            <person name="Holt S."/>
            <person name="Cochrane G."/>
            <person name="Meng A."/>
            <person name="Brown T."/>
            <person name="Cohen L."/>
        </authorList>
    </citation>
    <scope>NUCLEOTIDE SEQUENCE</scope>
    <source>
        <strain evidence="19">PLY429</strain>
    </source>
</reference>
<feature type="domain" description="RING-type" evidence="18">
    <location>
        <begin position="309"/>
        <end position="351"/>
    </location>
</feature>
<comment type="subcellular location">
    <subcellularLocation>
        <location evidence="13">Endomembrane system</location>
        <topology evidence="13">Single-pass type I membrane protein</topology>
    </subcellularLocation>
</comment>
<keyword evidence="7 17" id="KW-0732">Signal</keyword>
<name>A0A7S1X741_9CHLO</name>
<dbReference type="InterPro" id="IPR051653">
    <property type="entry name" value="E3_ligase_sorting_rcpt"/>
</dbReference>
<dbReference type="PROSITE" id="PS50089">
    <property type="entry name" value="ZF_RING_2"/>
    <property type="match status" value="1"/>
</dbReference>
<keyword evidence="12" id="KW-0325">Glycoprotein</keyword>
<evidence type="ECO:0000256" key="14">
    <source>
        <dbReference type="PROSITE-ProRule" id="PRU00175"/>
    </source>
</evidence>
<evidence type="ECO:0000256" key="12">
    <source>
        <dbReference type="ARBA" id="ARBA00023180"/>
    </source>
</evidence>
<dbReference type="InterPro" id="IPR046450">
    <property type="entry name" value="PA_dom_sf"/>
</dbReference>
<accession>A0A7S1X741</accession>
<dbReference type="PANTHER" id="PTHR47168:SF1">
    <property type="entry name" value="OS02G0798600 PROTEIN"/>
    <property type="match status" value="1"/>
</dbReference>
<evidence type="ECO:0000256" key="6">
    <source>
        <dbReference type="ARBA" id="ARBA00022723"/>
    </source>
</evidence>
<keyword evidence="8 14" id="KW-0863">Zinc-finger</keyword>
<protein>
    <recommendedName>
        <fullName evidence="3">RING-type E3 ubiquitin transferase</fullName>
        <ecNumber evidence="3">2.3.2.27</ecNumber>
    </recommendedName>
</protein>
<dbReference type="EC" id="2.3.2.27" evidence="3"/>
<dbReference type="CDD" id="cd23118">
    <property type="entry name" value="RING-H2_SIS3"/>
    <property type="match status" value="1"/>
</dbReference>
<dbReference type="Pfam" id="PF13639">
    <property type="entry name" value="zf-RING_2"/>
    <property type="match status" value="1"/>
</dbReference>
<dbReference type="GO" id="GO:0061630">
    <property type="term" value="F:ubiquitin protein ligase activity"/>
    <property type="evidence" value="ECO:0007669"/>
    <property type="project" value="UniProtKB-EC"/>
</dbReference>
<keyword evidence="10 16" id="KW-1133">Transmembrane helix</keyword>
<keyword evidence="11 16" id="KW-0472">Membrane</keyword>
<comment type="pathway">
    <text evidence="2">Protein modification; protein ubiquitination.</text>
</comment>
<gene>
    <name evidence="19" type="ORF">TCHU04912_LOCUS16202</name>
</gene>
<sequence>MWPLALGIIISWAMPGMSSVVIQTGNFTLDPFADMPSDFGPRLPPEGISGFLVVADPEDACQPLRNSLKDLDALSRNGTFPSKRDSGDRSGATALNHIDPDWVVQARVSAESNPSEASLSSHPWIALITRSQGLQPNCTFDAKVRHAQEAGAVAAIVYDDTLEALVIMSKPPEAEDPRIPSVFVSKRTGMVIKRMMKEGETIVNITALDAIWGSMLMSALAGVLAVCVVISTFYFIRSGDDGMTASEIAALPVIIHDEEHSGGLGCGRLRFGGSRSAEKDGKAPAESEQQRLDEEEHAGLFGGGTRKTCAICLDDYEAGQKLRVLPCAHRFHVDCIDQWLMMRRPLCPICKHDATKKCCFHEPISPTRTASREGDARIPLITGRERDTSLWRRVSSLARHLSWFFAATSPPASEVDAPGVEGRAVGYTPPLLQAARDAAIDEGSAERQLEVSIDVESSDSVDSALPLVAPAGGTAE</sequence>
<dbReference type="InterPro" id="IPR003137">
    <property type="entry name" value="PA_domain"/>
</dbReference>
<dbReference type="PANTHER" id="PTHR47168">
    <property type="entry name" value="RING ZINC FINGER DOMAIN SUPERFAMILY PROTEIN-RELATED"/>
    <property type="match status" value="1"/>
</dbReference>
<dbReference type="InterPro" id="IPR013083">
    <property type="entry name" value="Znf_RING/FYVE/PHD"/>
</dbReference>
<evidence type="ECO:0000256" key="3">
    <source>
        <dbReference type="ARBA" id="ARBA00012483"/>
    </source>
</evidence>
<dbReference type="InterPro" id="IPR001841">
    <property type="entry name" value="Znf_RING"/>
</dbReference>
<keyword evidence="4" id="KW-0808">Transferase</keyword>
<proteinExistence type="predicted"/>
<evidence type="ECO:0000256" key="13">
    <source>
        <dbReference type="ARBA" id="ARBA00046288"/>
    </source>
</evidence>
<feature type="chain" id="PRO_5030717224" description="RING-type E3 ubiquitin transferase" evidence="17">
    <location>
        <begin position="19"/>
        <end position="476"/>
    </location>
</feature>
<evidence type="ECO:0000256" key="8">
    <source>
        <dbReference type="ARBA" id="ARBA00022771"/>
    </source>
</evidence>
<evidence type="ECO:0000256" key="4">
    <source>
        <dbReference type="ARBA" id="ARBA00022679"/>
    </source>
</evidence>
<feature type="compositionally biased region" description="Low complexity" evidence="15">
    <location>
        <begin position="452"/>
        <end position="463"/>
    </location>
</feature>
<evidence type="ECO:0000256" key="17">
    <source>
        <dbReference type="SAM" id="SignalP"/>
    </source>
</evidence>
<comment type="catalytic activity">
    <reaction evidence="1">
        <text>S-ubiquitinyl-[E2 ubiquitin-conjugating enzyme]-L-cysteine + [acceptor protein]-L-lysine = [E2 ubiquitin-conjugating enzyme]-L-cysteine + N(6)-ubiquitinyl-[acceptor protein]-L-lysine.</text>
        <dbReference type="EC" id="2.3.2.27"/>
    </reaction>
</comment>
<dbReference type="Gene3D" id="3.50.30.30">
    <property type="match status" value="1"/>
</dbReference>
<evidence type="ECO:0000256" key="9">
    <source>
        <dbReference type="ARBA" id="ARBA00022833"/>
    </source>
</evidence>
<evidence type="ECO:0000256" key="16">
    <source>
        <dbReference type="SAM" id="Phobius"/>
    </source>
</evidence>
<dbReference type="Gene3D" id="3.30.40.10">
    <property type="entry name" value="Zinc/RING finger domain, C3HC4 (zinc finger)"/>
    <property type="match status" value="1"/>
</dbReference>
<evidence type="ECO:0000256" key="2">
    <source>
        <dbReference type="ARBA" id="ARBA00004906"/>
    </source>
</evidence>
<dbReference type="EMBL" id="HBGG01031046">
    <property type="protein sequence ID" value="CAD9213963.1"/>
    <property type="molecule type" value="Transcribed_RNA"/>
</dbReference>
<dbReference type="CDD" id="cd02123">
    <property type="entry name" value="PA_C_RZF_like"/>
    <property type="match status" value="1"/>
</dbReference>
<feature type="region of interest" description="Disordered" evidence="15">
    <location>
        <begin position="452"/>
        <end position="476"/>
    </location>
</feature>
<dbReference type="Pfam" id="PF02225">
    <property type="entry name" value="PA"/>
    <property type="match status" value="1"/>
</dbReference>
<evidence type="ECO:0000256" key="15">
    <source>
        <dbReference type="SAM" id="MobiDB-lite"/>
    </source>
</evidence>
<keyword evidence="5 16" id="KW-0812">Transmembrane</keyword>
<dbReference type="InterPro" id="IPR011016">
    <property type="entry name" value="Znf_RING-CH"/>
</dbReference>
<dbReference type="GO" id="GO:0012505">
    <property type="term" value="C:endomembrane system"/>
    <property type="evidence" value="ECO:0007669"/>
    <property type="project" value="UniProtKB-SubCell"/>
</dbReference>
<dbReference type="FunFam" id="3.30.40.10:FF:000388">
    <property type="entry name" value="Putative RING zinc finger domain superfamily protein"/>
    <property type="match status" value="1"/>
</dbReference>
<dbReference type="SUPFAM" id="SSF57850">
    <property type="entry name" value="RING/U-box"/>
    <property type="match status" value="1"/>
</dbReference>